<evidence type="ECO:0008006" key="11">
    <source>
        <dbReference type="Google" id="ProtNLM"/>
    </source>
</evidence>
<evidence type="ECO:0000256" key="1">
    <source>
        <dbReference type="ARBA" id="ARBA00004275"/>
    </source>
</evidence>
<evidence type="ECO:0000256" key="5">
    <source>
        <dbReference type="ARBA" id="ARBA00022737"/>
    </source>
</evidence>
<feature type="repeat" description="TPR" evidence="8">
    <location>
        <begin position="670"/>
        <end position="703"/>
    </location>
</feature>
<dbReference type="EMBL" id="HBFB01019651">
    <property type="protein sequence ID" value="CAD8683103.1"/>
    <property type="molecule type" value="Transcribed_RNA"/>
</dbReference>
<evidence type="ECO:0000256" key="3">
    <source>
        <dbReference type="ARBA" id="ARBA00005348"/>
    </source>
</evidence>
<protein>
    <recommendedName>
        <fullName evidence="11">Peroxin-5</fullName>
    </recommendedName>
</protein>
<name>A0A7S0WT99_9CHLO</name>
<dbReference type="PANTHER" id="PTHR10130:SF0">
    <property type="entry name" value="GH08708P"/>
    <property type="match status" value="1"/>
</dbReference>
<dbReference type="PROSITE" id="PS50293">
    <property type="entry name" value="TPR_REGION"/>
    <property type="match status" value="1"/>
</dbReference>
<dbReference type="PANTHER" id="PTHR10130">
    <property type="entry name" value="PEROXISOMAL TARGETING SIGNAL 1 RECEPTOR PEX5"/>
    <property type="match status" value="1"/>
</dbReference>
<evidence type="ECO:0000256" key="4">
    <source>
        <dbReference type="ARBA" id="ARBA00022490"/>
    </source>
</evidence>
<dbReference type="GO" id="GO:0005829">
    <property type="term" value="C:cytosol"/>
    <property type="evidence" value="ECO:0007669"/>
    <property type="project" value="TreeGrafter"/>
</dbReference>
<organism evidence="10">
    <name type="scientific">Chlamydomonas leiostraca</name>
    <dbReference type="NCBI Taxonomy" id="1034604"/>
    <lineage>
        <taxon>Eukaryota</taxon>
        <taxon>Viridiplantae</taxon>
        <taxon>Chlorophyta</taxon>
        <taxon>core chlorophytes</taxon>
        <taxon>Chlorophyceae</taxon>
        <taxon>CS clade</taxon>
        <taxon>Chlamydomonadales</taxon>
        <taxon>Chlamydomonadaceae</taxon>
        <taxon>Chlamydomonas</taxon>
    </lineage>
</organism>
<comment type="subcellular location">
    <subcellularLocation>
        <location evidence="2">Cytoplasm</location>
    </subcellularLocation>
    <subcellularLocation>
        <location evidence="1">Peroxisome</location>
    </subcellularLocation>
</comment>
<gene>
    <name evidence="10" type="ORF">CLEI1391_LOCUS11040</name>
</gene>
<dbReference type="AlphaFoldDB" id="A0A7S0WT99"/>
<dbReference type="Gene3D" id="1.25.40.10">
    <property type="entry name" value="Tetratricopeptide repeat domain"/>
    <property type="match status" value="1"/>
</dbReference>
<keyword evidence="5" id="KW-0677">Repeat</keyword>
<proteinExistence type="inferred from homology"/>
<evidence type="ECO:0000256" key="9">
    <source>
        <dbReference type="SAM" id="MobiDB-lite"/>
    </source>
</evidence>
<feature type="repeat" description="TPR" evidence="8">
    <location>
        <begin position="566"/>
        <end position="599"/>
    </location>
</feature>
<keyword evidence="6 8" id="KW-0802">TPR repeat</keyword>
<comment type="similarity">
    <text evidence="3">Belongs to the peroxisomal targeting signal receptor family.</text>
</comment>
<evidence type="ECO:0000313" key="10">
    <source>
        <dbReference type="EMBL" id="CAD8683103.1"/>
    </source>
</evidence>
<feature type="repeat" description="TPR" evidence="8">
    <location>
        <begin position="738"/>
        <end position="771"/>
    </location>
</feature>
<dbReference type="Pfam" id="PF13432">
    <property type="entry name" value="TPR_16"/>
    <property type="match status" value="1"/>
</dbReference>
<dbReference type="Pfam" id="PF13181">
    <property type="entry name" value="TPR_8"/>
    <property type="match status" value="1"/>
</dbReference>
<evidence type="ECO:0000256" key="7">
    <source>
        <dbReference type="ARBA" id="ARBA00023140"/>
    </source>
</evidence>
<dbReference type="GO" id="GO:0005052">
    <property type="term" value="F:peroxisome matrix targeting signal-1 binding"/>
    <property type="evidence" value="ECO:0007669"/>
    <property type="project" value="TreeGrafter"/>
</dbReference>
<dbReference type="PROSITE" id="PS50005">
    <property type="entry name" value="TPR"/>
    <property type="match status" value="4"/>
</dbReference>
<dbReference type="GO" id="GO:0016560">
    <property type="term" value="P:protein import into peroxisome matrix, docking"/>
    <property type="evidence" value="ECO:0007669"/>
    <property type="project" value="TreeGrafter"/>
</dbReference>
<dbReference type="GO" id="GO:0005778">
    <property type="term" value="C:peroxisomal membrane"/>
    <property type="evidence" value="ECO:0007669"/>
    <property type="project" value="TreeGrafter"/>
</dbReference>
<evidence type="ECO:0000256" key="8">
    <source>
        <dbReference type="PROSITE-ProRule" id="PRU00339"/>
    </source>
</evidence>
<keyword evidence="7" id="KW-0576">Peroxisome</keyword>
<feature type="region of interest" description="Disordered" evidence="9">
    <location>
        <begin position="1"/>
        <end position="24"/>
    </location>
</feature>
<dbReference type="SMART" id="SM00028">
    <property type="entry name" value="TPR"/>
    <property type="match status" value="4"/>
</dbReference>
<dbReference type="InterPro" id="IPR019734">
    <property type="entry name" value="TPR_rpt"/>
</dbReference>
<reference evidence="10" key="1">
    <citation type="submission" date="2021-01" db="EMBL/GenBank/DDBJ databases">
        <authorList>
            <person name="Corre E."/>
            <person name="Pelletier E."/>
            <person name="Niang G."/>
            <person name="Scheremetjew M."/>
            <person name="Finn R."/>
            <person name="Kale V."/>
            <person name="Holt S."/>
            <person name="Cochrane G."/>
            <person name="Meng A."/>
            <person name="Brown T."/>
            <person name="Cohen L."/>
        </authorList>
    </citation>
    <scope>NUCLEOTIDE SEQUENCE</scope>
    <source>
        <strain evidence="10">SAG 11-49</strain>
    </source>
</reference>
<feature type="repeat" description="TPR" evidence="8">
    <location>
        <begin position="704"/>
        <end position="737"/>
    </location>
</feature>
<accession>A0A7S0WT99</accession>
<dbReference type="Pfam" id="PF00515">
    <property type="entry name" value="TPR_1"/>
    <property type="match status" value="1"/>
</dbReference>
<evidence type="ECO:0000256" key="2">
    <source>
        <dbReference type="ARBA" id="ARBA00004496"/>
    </source>
</evidence>
<keyword evidence="4" id="KW-0963">Cytoplasm</keyword>
<sequence>MSLRDLVTGSDMCTPSGDGAGPSNAMGALVNNLLGGASKTQEQLRELPNVQTGLHGPPPAMMTPEAAAMAAMAGPSGIHVPGVGPRMDHGGGAHALLNSIAGPSHAAPGEWDAIFGAQGPAGPMGMPGPQMQGPLPPGLMPGAPAVPTGVTAHLASFFSGPRAGRPVAPPPLPPAMAASLSVADKCKIRDRATILSRHVYADQGEAFADQQVNGLLAALHINPGELPAELHHAHDAEWHNLWGQAQQGGPMVGHDVAAGAAHWEDVWAQRHRVPGVAPTMATGWATEFAGSAALAARNQAQQAAGPAGWAQEFQEQQQPGAWATEFAEEQTPGGAWANEFTQATEAVEGERQRAATSGDAMASTRKLLDVLARDADPKMQASKFLQFVSKMSKGELILDNANNKVVEVGPQAAQAGAQWAQDFSAAEAAAGPSAQGAWADEFARQFSQGLDLGVDEELERAWRAQVAEEAAASGKAGTWAEEFGDFAGGGDEDVFKEWERVYGLGQPHDVLHHPAGPKGQYVFAANNPFLGDDQALAKGKDLFRRGVLSEAALALEAEVQARPNNAEAWRLLGTVHAENDDDQQAIAAMLRALQADPSDADVRLALGVSHTNELDMGEAVGHLATWLTNHAVHGEVARAAGSPPDSSQALSHTVRMFEAAAARAGGAGDAELLVALGVLQHLARQYSPAIASFEAALKLRPGDYSLWNKMGATLANNARSGEAVHAYQRALDLKPNYMRAWTNMGIALANTGDYDKSARFYVRALQLNPSASHVWGYLRTSLVCAGRMELLGMLDEQDVGALGSVLPLE</sequence>
<dbReference type="SUPFAM" id="SSF48452">
    <property type="entry name" value="TPR-like"/>
    <property type="match status" value="1"/>
</dbReference>
<evidence type="ECO:0000256" key="6">
    <source>
        <dbReference type="ARBA" id="ARBA00022803"/>
    </source>
</evidence>
<dbReference type="InterPro" id="IPR011990">
    <property type="entry name" value="TPR-like_helical_dom_sf"/>
</dbReference>
<dbReference type="InterPro" id="IPR024111">
    <property type="entry name" value="PEX5/PEX5L"/>
</dbReference>